<accession>A0ABU2JUY4</accession>
<name>A0ABU2JUY4_9ACTN</name>
<feature type="signal peptide" evidence="1">
    <location>
        <begin position="1"/>
        <end position="29"/>
    </location>
</feature>
<protein>
    <submittedName>
        <fullName evidence="2">Extracellular solute-binding protein</fullName>
    </submittedName>
</protein>
<evidence type="ECO:0000256" key="1">
    <source>
        <dbReference type="SAM" id="SignalP"/>
    </source>
</evidence>
<dbReference type="Pfam" id="PF13416">
    <property type="entry name" value="SBP_bac_8"/>
    <property type="match status" value="1"/>
</dbReference>
<dbReference type="InterPro" id="IPR006311">
    <property type="entry name" value="TAT_signal"/>
</dbReference>
<keyword evidence="1" id="KW-0732">Signal</keyword>
<sequence length="444" mass="47244">MPEPTPNRRALLRGLTGLGLAALAGPALAACGRADATPVTSGRVDLRLWTHDPGYIATFETAVTDDTLVGDSAYRFGLNVTSAAPPDIVTRMITQAVADGNTPDLAGVVIDQFPRVMGSGIAEHLFTDLTETVAPFDGELLKLAPYSVAGKPYGLDSDNSISVLYYREDLFAEHRVPESVATWEELAEHGERLARDHDISLGMVATGDNGSVVNGFLQLLLQRGGAAFDATGELALESDEALEVLEFMAAGVRSGYLIALPDPYGSACAAALKSGRLAATVMPNWYNAYGLQANVPEQAGRWRMRTLPRFAGGGHLASTMGGTGFTVLKDKANSQAALELLTRVYLTREGQLLRYHSGGFLPTLSGLYQDPELLAVEDAYLGGQRVFDVYAPAAADLPTFYQAPGMQILTDVLGGPVLDALKGRTSPDAALEAGVRAYRQQVKR</sequence>
<dbReference type="RefSeq" id="WP_311668650.1">
    <property type="nucleotide sequence ID" value="NZ_JAVREO010000011.1"/>
</dbReference>
<comment type="caution">
    <text evidence="2">The sequence shown here is derived from an EMBL/GenBank/DDBJ whole genome shotgun (WGS) entry which is preliminary data.</text>
</comment>
<dbReference type="PROSITE" id="PS51318">
    <property type="entry name" value="TAT"/>
    <property type="match status" value="1"/>
</dbReference>
<evidence type="ECO:0000313" key="2">
    <source>
        <dbReference type="EMBL" id="MDT0268566.1"/>
    </source>
</evidence>
<dbReference type="PANTHER" id="PTHR43649:SF12">
    <property type="entry name" value="DIACETYLCHITOBIOSE BINDING PROTEIN DASA"/>
    <property type="match status" value="1"/>
</dbReference>
<proteinExistence type="predicted"/>
<evidence type="ECO:0000313" key="3">
    <source>
        <dbReference type="Proteomes" id="UP001183410"/>
    </source>
</evidence>
<keyword evidence="3" id="KW-1185">Reference proteome</keyword>
<dbReference type="Proteomes" id="UP001183410">
    <property type="component" value="Unassembled WGS sequence"/>
</dbReference>
<gene>
    <name evidence="2" type="ORF">RM844_19960</name>
</gene>
<dbReference type="SUPFAM" id="SSF53850">
    <property type="entry name" value="Periplasmic binding protein-like II"/>
    <property type="match status" value="1"/>
</dbReference>
<feature type="chain" id="PRO_5045450275" evidence="1">
    <location>
        <begin position="30"/>
        <end position="444"/>
    </location>
</feature>
<dbReference type="InterPro" id="IPR006059">
    <property type="entry name" value="SBP"/>
</dbReference>
<organism evidence="2 3">
    <name type="scientific">Streptomyces chisholmiae</name>
    <dbReference type="NCBI Taxonomy" id="3075540"/>
    <lineage>
        <taxon>Bacteria</taxon>
        <taxon>Bacillati</taxon>
        <taxon>Actinomycetota</taxon>
        <taxon>Actinomycetes</taxon>
        <taxon>Kitasatosporales</taxon>
        <taxon>Streptomycetaceae</taxon>
        <taxon>Streptomyces</taxon>
    </lineage>
</organism>
<dbReference type="EMBL" id="JAVREO010000011">
    <property type="protein sequence ID" value="MDT0268566.1"/>
    <property type="molecule type" value="Genomic_DNA"/>
</dbReference>
<reference evidence="3" key="1">
    <citation type="submission" date="2023-07" db="EMBL/GenBank/DDBJ databases">
        <title>30 novel species of actinomycetes from the DSMZ collection.</title>
        <authorList>
            <person name="Nouioui I."/>
        </authorList>
    </citation>
    <scope>NUCLEOTIDE SEQUENCE [LARGE SCALE GENOMIC DNA]</scope>
    <source>
        <strain evidence="3">DSM 44915</strain>
    </source>
</reference>
<dbReference type="PANTHER" id="PTHR43649">
    <property type="entry name" value="ARABINOSE-BINDING PROTEIN-RELATED"/>
    <property type="match status" value="1"/>
</dbReference>
<dbReference type="InterPro" id="IPR050490">
    <property type="entry name" value="Bact_solute-bd_prot1"/>
</dbReference>
<dbReference type="Gene3D" id="3.40.190.10">
    <property type="entry name" value="Periplasmic binding protein-like II"/>
    <property type="match status" value="1"/>
</dbReference>